<keyword evidence="3" id="KW-1185">Reference proteome</keyword>
<dbReference type="Gene3D" id="3.20.20.70">
    <property type="entry name" value="Aldolase class I"/>
    <property type="match status" value="1"/>
</dbReference>
<evidence type="ECO:0000313" key="3">
    <source>
        <dbReference type="Proteomes" id="UP000277811"/>
    </source>
</evidence>
<dbReference type="InterPro" id="IPR050303">
    <property type="entry name" value="GatZ_KbaZ_carbometab"/>
</dbReference>
<accession>A0A498RD51</accession>
<dbReference type="OrthoDB" id="1672942at2"/>
<dbReference type="PIRSF" id="PIRSF009264">
    <property type="entry name" value="TagBP_ald_AgaZ"/>
    <property type="match status" value="1"/>
</dbReference>
<dbReference type="GO" id="GO:0005975">
    <property type="term" value="P:carbohydrate metabolic process"/>
    <property type="evidence" value="ECO:0007669"/>
    <property type="project" value="InterPro"/>
</dbReference>
<dbReference type="PANTHER" id="PTHR32502">
    <property type="entry name" value="N-ACETYLGALACTOSAMINE PERMEASE II COMPONENT-RELATED"/>
    <property type="match status" value="1"/>
</dbReference>
<proteinExistence type="predicted"/>
<dbReference type="AlphaFoldDB" id="A0A498RD51"/>
<dbReference type="InterPro" id="IPR013785">
    <property type="entry name" value="Aldolase_TIM"/>
</dbReference>
<dbReference type="PANTHER" id="PTHR32502:SF2">
    <property type="entry name" value="D-TAGATOSE-1,6-BISPHOSPHATE ALDOLASE SUBUNIT KBAZ"/>
    <property type="match status" value="1"/>
</dbReference>
<dbReference type="InterPro" id="IPR012062">
    <property type="entry name" value="GatZ/KbaZ-like"/>
</dbReference>
<protein>
    <submittedName>
        <fullName evidence="2">Aldolase-type tim barrel</fullName>
    </submittedName>
</protein>
<evidence type="ECO:0000256" key="1">
    <source>
        <dbReference type="ARBA" id="ARBA00005007"/>
    </source>
</evidence>
<reference evidence="2 3" key="1">
    <citation type="submission" date="2018-06" db="EMBL/GenBank/DDBJ databases">
        <authorList>
            <person name="Strepis N."/>
        </authorList>
    </citation>
    <scope>NUCLEOTIDE SEQUENCE [LARGE SCALE GENOMIC DNA]</scope>
    <source>
        <strain evidence="2">LUCI</strain>
    </source>
</reference>
<organism evidence="2 3">
    <name type="scientific">Lucifera butyrica</name>
    <dbReference type="NCBI Taxonomy" id="1351585"/>
    <lineage>
        <taxon>Bacteria</taxon>
        <taxon>Bacillati</taxon>
        <taxon>Bacillota</taxon>
        <taxon>Negativicutes</taxon>
        <taxon>Veillonellales</taxon>
        <taxon>Veillonellaceae</taxon>
        <taxon>Lucifera</taxon>
    </lineage>
</organism>
<dbReference type="Proteomes" id="UP000277811">
    <property type="component" value="Unassembled WGS sequence"/>
</dbReference>
<dbReference type="SUPFAM" id="SSF51569">
    <property type="entry name" value="Aldolase"/>
    <property type="match status" value="1"/>
</dbReference>
<name>A0A498RD51_9FIRM</name>
<dbReference type="GO" id="GO:0005886">
    <property type="term" value="C:plasma membrane"/>
    <property type="evidence" value="ECO:0007669"/>
    <property type="project" value="TreeGrafter"/>
</dbReference>
<dbReference type="GO" id="GO:0009401">
    <property type="term" value="P:phosphoenolpyruvate-dependent sugar phosphotransferase system"/>
    <property type="evidence" value="ECO:0007669"/>
    <property type="project" value="TreeGrafter"/>
</dbReference>
<dbReference type="RefSeq" id="WP_122630169.1">
    <property type="nucleotide sequence ID" value="NZ_UPPP01000116.1"/>
</dbReference>
<comment type="pathway">
    <text evidence="1">Carbohydrate metabolism.</text>
</comment>
<dbReference type="Gene3D" id="1.10.400.20">
    <property type="entry name" value="putative tagatose 6-phosphate kinase domain like"/>
    <property type="match status" value="1"/>
</dbReference>
<dbReference type="Pfam" id="PF08013">
    <property type="entry name" value="GatZ_KbaZ-like"/>
    <property type="match status" value="1"/>
</dbReference>
<dbReference type="EMBL" id="UPPP01000116">
    <property type="protein sequence ID" value="VBB09381.1"/>
    <property type="molecule type" value="Genomic_DNA"/>
</dbReference>
<gene>
    <name evidence="2" type="ORF">LUCI_4671</name>
</gene>
<evidence type="ECO:0000313" key="2">
    <source>
        <dbReference type="EMBL" id="VBB09381.1"/>
    </source>
</evidence>
<sequence length="442" mass="49311">MQDSHPLKNILEKRRNGIPYGLYAVCSANEYVIAAAMERAAATRGPVLIEATANQVNQFGGYTGMKPVDFRDFVYRIADNVPFPRQRILLGGDHLGPLPWQEEPVDRAMEKARELVRQYVLAGFSKIHLDTSMPLAGDCRQSRSDPERAASRGAELCREAELASARLRAENPAALRPVYVVGSEVPAPGGSREGEAGLAITRPEDLAATVAAYGQAFRQAGLEVAWENVAACVVQPGVEFGEEAVHAYDRAAARELTRTLQQYPGLVLEGHSTDYQTPQALKEMVEDGIAILKVGPALSFALREGLFALSYMEKELLRFRPDREASCFMEVLDWSMARTPAGWTRHYTGSPPAVRYARKYSLFDRCRYYLPLAEVRYALSQLLENLRQTGLPLTLLRQFMPRQYDKVRGGRLENEPVSLVKDWIGTTLDDYLYAVRPVRIDG</sequence>